<keyword evidence="4" id="KW-0997">Cell inner membrane</keyword>
<proteinExistence type="predicted"/>
<evidence type="ECO:0000256" key="6">
    <source>
        <dbReference type="ARBA" id="ARBA00022989"/>
    </source>
</evidence>
<evidence type="ECO:0000313" key="10">
    <source>
        <dbReference type="Proteomes" id="UP000032611"/>
    </source>
</evidence>
<name>A0A0D5LQ62_MAREN</name>
<dbReference type="PANTHER" id="PTHR32196:SF21">
    <property type="entry name" value="ABC TRANSPORTER PERMEASE PROTEIN YPHD-RELATED"/>
    <property type="match status" value="1"/>
</dbReference>
<keyword evidence="7 8" id="KW-0472">Membrane</keyword>
<dbReference type="HOGENOM" id="CLU_028880_2_2_5"/>
<sequence length="323" mass="33541">MTDKTVAAAADTRRRATPRVPESAALLLFLLLEIVFFTFNSPYFLTWPNWVNIFTAMSITGILAAGGTILLIGGQFDLSVGSGMAFVALMFALAAQAFGIVPAVFVAFLTGLGIGCLNGFLVTVVGVNALITTLGTLAIFRGLTLSIGGASSVRVNGFDWAIMRPLFDIPLSALLFVIIAIVVGCLLAFSVFGRTIYAIGANDTAARLVGIRTRITLFVAFLGSGLCMALTGLVSASQLGSTSGTTGMGLELAVVTAIILGGTTLKGGVGSMFGTVIGLLIVGVLNNGMTLMNINSTWQQVAAGALLILAVSFDQLRQRFLGR</sequence>
<comment type="subcellular location">
    <subcellularLocation>
        <location evidence="1">Cell membrane</location>
        <topology evidence="1">Multi-pass membrane protein</topology>
    </subcellularLocation>
</comment>
<keyword evidence="2" id="KW-0813">Transport</keyword>
<dbReference type="InterPro" id="IPR001851">
    <property type="entry name" value="ABC_transp_permease"/>
</dbReference>
<dbReference type="Proteomes" id="UP000032611">
    <property type="component" value="Chromosome"/>
</dbReference>
<dbReference type="EMBL" id="CP010803">
    <property type="protein sequence ID" value="AJY45892.1"/>
    <property type="molecule type" value="Genomic_DNA"/>
</dbReference>
<evidence type="ECO:0000313" key="9">
    <source>
        <dbReference type="EMBL" id="AJY45892.1"/>
    </source>
</evidence>
<dbReference type="PATRIC" id="fig|1486262.3.peg.2019"/>
<evidence type="ECO:0000256" key="7">
    <source>
        <dbReference type="ARBA" id="ARBA00023136"/>
    </source>
</evidence>
<evidence type="ECO:0000256" key="3">
    <source>
        <dbReference type="ARBA" id="ARBA00022475"/>
    </source>
</evidence>
<keyword evidence="3" id="KW-1003">Cell membrane</keyword>
<evidence type="ECO:0000256" key="5">
    <source>
        <dbReference type="ARBA" id="ARBA00022692"/>
    </source>
</evidence>
<dbReference type="AlphaFoldDB" id="A0A0D5LQ62"/>
<evidence type="ECO:0000256" key="4">
    <source>
        <dbReference type="ARBA" id="ARBA00022519"/>
    </source>
</evidence>
<feature type="transmembrane region" description="Helical" evidence="8">
    <location>
        <begin position="50"/>
        <end position="72"/>
    </location>
</feature>
<reference evidence="9 10" key="1">
    <citation type="journal article" date="2015" name="Genome Announc.">
        <title>Complete genome sequence of Martelella endophytica YC6887, which has antifungal activity associated with a halophyte.</title>
        <authorList>
            <person name="Khan A."/>
            <person name="Khan H."/>
            <person name="Chung E.J."/>
            <person name="Hossain M.T."/>
            <person name="Chung Y.R."/>
        </authorList>
    </citation>
    <scope>NUCLEOTIDE SEQUENCE [LARGE SCALE GENOMIC DNA]</scope>
    <source>
        <strain evidence="9">YC6887</strain>
    </source>
</reference>
<feature type="transmembrane region" description="Helical" evidence="8">
    <location>
        <begin position="297"/>
        <end position="316"/>
    </location>
</feature>
<dbReference type="KEGG" id="mey:TM49_09760"/>
<evidence type="ECO:0000256" key="2">
    <source>
        <dbReference type="ARBA" id="ARBA00022448"/>
    </source>
</evidence>
<keyword evidence="6 8" id="KW-1133">Transmembrane helix</keyword>
<dbReference type="STRING" id="1486262.TM49_09760"/>
<dbReference type="Pfam" id="PF02653">
    <property type="entry name" value="BPD_transp_2"/>
    <property type="match status" value="1"/>
</dbReference>
<feature type="transmembrane region" description="Helical" evidence="8">
    <location>
        <begin position="217"/>
        <end position="240"/>
    </location>
</feature>
<feature type="transmembrane region" description="Helical" evidence="8">
    <location>
        <begin position="84"/>
        <end position="108"/>
    </location>
</feature>
<dbReference type="GO" id="GO:0022857">
    <property type="term" value="F:transmembrane transporter activity"/>
    <property type="evidence" value="ECO:0007669"/>
    <property type="project" value="InterPro"/>
</dbReference>
<feature type="transmembrane region" description="Helical" evidence="8">
    <location>
        <begin position="23"/>
        <end position="44"/>
    </location>
</feature>
<dbReference type="OrthoDB" id="7947581at2"/>
<feature type="transmembrane region" description="Helical" evidence="8">
    <location>
        <begin position="173"/>
        <end position="197"/>
    </location>
</feature>
<gene>
    <name evidence="9" type="ORF">TM49_09760</name>
</gene>
<dbReference type="PANTHER" id="PTHR32196">
    <property type="entry name" value="ABC TRANSPORTER PERMEASE PROTEIN YPHD-RELATED-RELATED"/>
    <property type="match status" value="1"/>
</dbReference>
<evidence type="ECO:0000256" key="1">
    <source>
        <dbReference type="ARBA" id="ARBA00004651"/>
    </source>
</evidence>
<dbReference type="CDD" id="cd06579">
    <property type="entry name" value="TM_PBP1_transp_AraH_like"/>
    <property type="match status" value="1"/>
</dbReference>
<keyword evidence="5 8" id="KW-0812">Transmembrane</keyword>
<feature type="transmembrane region" description="Helical" evidence="8">
    <location>
        <begin position="252"/>
        <end position="285"/>
    </location>
</feature>
<dbReference type="GO" id="GO:0005886">
    <property type="term" value="C:plasma membrane"/>
    <property type="evidence" value="ECO:0007669"/>
    <property type="project" value="UniProtKB-SubCell"/>
</dbReference>
<organism evidence="9 10">
    <name type="scientific">Martelella endophytica</name>
    <dbReference type="NCBI Taxonomy" id="1486262"/>
    <lineage>
        <taxon>Bacteria</taxon>
        <taxon>Pseudomonadati</taxon>
        <taxon>Pseudomonadota</taxon>
        <taxon>Alphaproteobacteria</taxon>
        <taxon>Hyphomicrobiales</taxon>
        <taxon>Aurantimonadaceae</taxon>
        <taxon>Martelella</taxon>
    </lineage>
</organism>
<keyword evidence="10" id="KW-1185">Reference proteome</keyword>
<dbReference type="RefSeq" id="WP_045680885.1">
    <property type="nucleotide sequence ID" value="NZ_CP010803.1"/>
</dbReference>
<accession>A0A0D5LQ62</accession>
<protein>
    <submittedName>
        <fullName evidence="9">Sugar ABC transporter permease</fullName>
    </submittedName>
</protein>
<evidence type="ECO:0000256" key="8">
    <source>
        <dbReference type="SAM" id="Phobius"/>
    </source>
</evidence>